<comment type="caution">
    <text evidence="2">The sequence shown here is derived from an EMBL/GenBank/DDBJ whole genome shotgun (WGS) entry which is preliminary data.</text>
</comment>
<reference evidence="2" key="1">
    <citation type="submission" date="2022-01" db="EMBL/GenBank/DDBJ databases">
        <authorList>
            <person name="Wang Y."/>
        </authorList>
    </citation>
    <scope>NUCLEOTIDE SEQUENCE</scope>
    <source>
        <strain evidence="2">WB101</strain>
    </source>
</reference>
<gene>
    <name evidence="2" type="ORF">L6773_07955</name>
</gene>
<evidence type="ECO:0000313" key="3">
    <source>
        <dbReference type="Proteomes" id="UP001165366"/>
    </source>
</evidence>
<protein>
    <recommendedName>
        <fullName evidence="1">DUF6671 domain-containing protein</fullName>
    </recommendedName>
</protein>
<dbReference type="Proteomes" id="UP001165366">
    <property type="component" value="Unassembled WGS sequence"/>
</dbReference>
<dbReference type="RefSeq" id="WP_237853334.1">
    <property type="nucleotide sequence ID" value="NZ_JAKLWS010000007.1"/>
</dbReference>
<reference evidence="2" key="2">
    <citation type="submission" date="2024-05" db="EMBL/GenBank/DDBJ databases">
        <title>Rhodohalobacter halophilus gen. nov., sp. nov., a moderately halophilic member of the family Balneolaceae.</title>
        <authorList>
            <person name="Xia J."/>
        </authorList>
    </citation>
    <scope>NUCLEOTIDE SEQUENCE</scope>
    <source>
        <strain evidence="2">WB101</strain>
    </source>
</reference>
<sequence>MNSMAYVHTLSGKANDSFKGRQAVIVTEDSGDQTVVKLLKTEIGLEVIKTIPNRNFSDMYSSVKLPMQYRSREKLKKLAQNAMVETNSSIGIATTIYIGKNSVAPFLDIHAESLVFLDDKLNLELFERSNTGQSTSKSGNSEKRAAKKYQNLFKRLAFRLKQVCPECSMPGWGITFEIQGLKCSECRLATKEVQSHIWSCTVCRHSEEIKRPDGLTYADPKHCYSCSH</sequence>
<proteinExistence type="predicted"/>
<dbReference type="InterPro" id="IPR046612">
    <property type="entry name" value="DUF6671"/>
</dbReference>
<accession>A0ABS9KCA2</accession>
<dbReference type="Pfam" id="PF20376">
    <property type="entry name" value="DUF6671"/>
    <property type="match status" value="1"/>
</dbReference>
<evidence type="ECO:0000313" key="2">
    <source>
        <dbReference type="EMBL" id="MCG2588492.1"/>
    </source>
</evidence>
<keyword evidence="3" id="KW-1185">Reference proteome</keyword>
<name>A0ABS9KCA2_9BACT</name>
<evidence type="ECO:0000259" key="1">
    <source>
        <dbReference type="Pfam" id="PF20376"/>
    </source>
</evidence>
<dbReference type="EMBL" id="JAKLWS010000007">
    <property type="protein sequence ID" value="MCG2588492.1"/>
    <property type="molecule type" value="Genomic_DNA"/>
</dbReference>
<organism evidence="2 3">
    <name type="scientific">Rhodohalobacter sulfatireducens</name>
    <dbReference type="NCBI Taxonomy" id="2911366"/>
    <lineage>
        <taxon>Bacteria</taxon>
        <taxon>Pseudomonadati</taxon>
        <taxon>Balneolota</taxon>
        <taxon>Balneolia</taxon>
        <taxon>Balneolales</taxon>
        <taxon>Balneolaceae</taxon>
        <taxon>Rhodohalobacter</taxon>
    </lineage>
</organism>
<feature type="domain" description="DUF6671" evidence="1">
    <location>
        <begin position="151"/>
        <end position="226"/>
    </location>
</feature>